<reference evidence="2" key="1">
    <citation type="submission" date="2020-04" db="EMBL/GenBank/DDBJ databases">
        <authorList>
            <person name="Chiriac C."/>
            <person name="Salcher M."/>
            <person name="Ghai R."/>
            <person name="Kavagutti S V."/>
        </authorList>
    </citation>
    <scope>NUCLEOTIDE SEQUENCE</scope>
</reference>
<accession>A0A6J5L0E0</accession>
<evidence type="ECO:0000256" key="1">
    <source>
        <dbReference type="SAM" id="MobiDB-lite"/>
    </source>
</evidence>
<gene>
    <name evidence="2" type="ORF">UFOVP80_50</name>
</gene>
<sequence length="108" mass="12924">MSESERLLRYKSNSGHSETKERADDEDTDLETRIVQLLNNPNIDEDCFVDCYYYDYCEIPDNILDKYKFFRDMYYLFGITKNGDLIGKWVERYDLDCHKPIINGEVKN</sequence>
<protein>
    <submittedName>
        <fullName evidence="2">Uncharacterized protein</fullName>
    </submittedName>
</protein>
<proteinExistence type="predicted"/>
<name>A0A6J5L0E0_9CAUD</name>
<feature type="region of interest" description="Disordered" evidence="1">
    <location>
        <begin position="1"/>
        <end position="28"/>
    </location>
</feature>
<organism evidence="2">
    <name type="scientific">uncultured Caudovirales phage</name>
    <dbReference type="NCBI Taxonomy" id="2100421"/>
    <lineage>
        <taxon>Viruses</taxon>
        <taxon>Duplodnaviria</taxon>
        <taxon>Heunggongvirae</taxon>
        <taxon>Uroviricota</taxon>
        <taxon>Caudoviricetes</taxon>
        <taxon>Peduoviridae</taxon>
        <taxon>Maltschvirus</taxon>
        <taxon>Maltschvirus maltsch</taxon>
    </lineage>
</organism>
<evidence type="ECO:0000313" key="2">
    <source>
        <dbReference type="EMBL" id="CAB4126706.1"/>
    </source>
</evidence>
<dbReference type="EMBL" id="LR796205">
    <property type="protein sequence ID" value="CAB4126706.1"/>
    <property type="molecule type" value="Genomic_DNA"/>
</dbReference>